<gene>
    <name evidence="2" type="ORF">PHYBLDRAFT_175080</name>
</gene>
<name>A0A162ZG17_PHYB8</name>
<feature type="transmembrane region" description="Helical" evidence="1">
    <location>
        <begin position="273"/>
        <end position="296"/>
    </location>
</feature>
<reference evidence="3" key="1">
    <citation type="submission" date="2015-06" db="EMBL/GenBank/DDBJ databases">
        <title>Expansion of signal transduction pathways in fungi by whole-genome duplication.</title>
        <authorList>
            <consortium name="DOE Joint Genome Institute"/>
            <person name="Corrochano L.M."/>
            <person name="Kuo A."/>
            <person name="Marcet-Houben M."/>
            <person name="Polaino S."/>
            <person name="Salamov A."/>
            <person name="Villalobos J.M."/>
            <person name="Alvarez M.I."/>
            <person name="Avalos J."/>
            <person name="Benito E.P."/>
            <person name="Benoit I."/>
            <person name="Burger G."/>
            <person name="Camino L.P."/>
            <person name="Canovas D."/>
            <person name="Cerda-Olmedo E."/>
            <person name="Cheng J.-F."/>
            <person name="Dominguez A."/>
            <person name="Elias M."/>
            <person name="Eslava A.P."/>
            <person name="Glaser F."/>
            <person name="Grimwood J."/>
            <person name="Gutierrez G."/>
            <person name="Heitman J."/>
            <person name="Henrissat B."/>
            <person name="Iturriaga E.A."/>
            <person name="Lang B.F."/>
            <person name="Lavin J.L."/>
            <person name="Lee S."/>
            <person name="Li W."/>
            <person name="Lindquist E."/>
            <person name="Lopez-Garcia S."/>
            <person name="Luque E.M."/>
            <person name="Marcos A.T."/>
            <person name="Martin J."/>
            <person name="McCluskey K."/>
            <person name="Medina H.R."/>
            <person name="Miralles-Duran A."/>
            <person name="Miyazaki A."/>
            <person name="Munoz-Torres E."/>
            <person name="Oguiza J.A."/>
            <person name="Ohm R."/>
            <person name="Olmedo M."/>
            <person name="Orejas M."/>
            <person name="Ortiz-Castellanos L."/>
            <person name="Pisabarro A.G."/>
            <person name="Rodriguez-Romero J."/>
            <person name="Ruiz-Herrera J."/>
            <person name="Ruiz-Vazquez R."/>
            <person name="Sanz C."/>
            <person name="Schackwitz W."/>
            <person name="Schmutz J."/>
            <person name="Shahriari M."/>
            <person name="Shelest E."/>
            <person name="Silva-Franco F."/>
            <person name="Soanes D."/>
            <person name="Syed K."/>
            <person name="Tagua V.G."/>
            <person name="Talbot N.J."/>
            <person name="Thon M."/>
            <person name="De vries R.P."/>
            <person name="Wiebenga A."/>
            <person name="Yadav J.S."/>
            <person name="Braun E.L."/>
            <person name="Baker S."/>
            <person name="Garre V."/>
            <person name="Horwitz B."/>
            <person name="Torres-Martinez S."/>
            <person name="Idnurm A."/>
            <person name="Herrera-Estrella A."/>
            <person name="Gabaldon T."/>
            <person name="Grigoriev I.V."/>
        </authorList>
    </citation>
    <scope>NUCLEOTIDE SEQUENCE [LARGE SCALE GENOMIC DNA]</scope>
    <source>
        <strain evidence="3">NRRL 1555(-)</strain>
    </source>
</reference>
<accession>A0A162ZG17</accession>
<sequence>MNIPVPQNQAEMPKSQDIHLDMSFSVDKARYRKPLPLPYSVQISNNNYLDNTRPSTYSTSNNSRANVMSSPISVNMAGSSISLQGSTIIFPLQTHNSTKEHQQWESYFDPQYSFDIQSKSKQMSRSTSRFYVHTTSDNIDQIPEQTRLSSSGFYQCGVAPCSRIFSAAPTPTLPSIGHLEFEEPEYRPMTSEEKKQVDRMELLNLIRQQGFKDENDIVRHPVKGFIKAEKWPKHLRDRAGKWKDEVLVSTEDLSENVAQGPSRRWSLPCRPSFLYFILGFFCPLVWAFGAVHTPTAHAGQTSVDKRADMMWKYRCRNAFILLCVILVVGLILGIILWPDNN</sequence>
<dbReference type="STRING" id="763407.A0A162ZG17"/>
<evidence type="ECO:0000256" key="1">
    <source>
        <dbReference type="SAM" id="Phobius"/>
    </source>
</evidence>
<dbReference type="OrthoDB" id="28975at2759"/>
<dbReference type="RefSeq" id="XP_018284571.1">
    <property type="nucleotide sequence ID" value="XM_018437403.1"/>
</dbReference>
<dbReference type="Proteomes" id="UP000077315">
    <property type="component" value="Unassembled WGS sequence"/>
</dbReference>
<organism evidence="2 3">
    <name type="scientific">Phycomyces blakesleeanus (strain ATCC 8743b / DSM 1359 / FGSC 10004 / NBRC 33097 / NRRL 1555)</name>
    <dbReference type="NCBI Taxonomy" id="763407"/>
    <lineage>
        <taxon>Eukaryota</taxon>
        <taxon>Fungi</taxon>
        <taxon>Fungi incertae sedis</taxon>
        <taxon>Mucoromycota</taxon>
        <taxon>Mucoromycotina</taxon>
        <taxon>Mucoromycetes</taxon>
        <taxon>Mucorales</taxon>
        <taxon>Phycomycetaceae</taxon>
        <taxon>Phycomyces</taxon>
    </lineage>
</organism>
<keyword evidence="3" id="KW-1185">Reference proteome</keyword>
<proteinExistence type="predicted"/>
<dbReference type="VEuPathDB" id="FungiDB:PHYBLDRAFT_175080"/>
<dbReference type="GeneID" id="28998309"/>
<protein>
    <submittedName>
        <fullName evidence="2">Uncharacterized protein</fullName>
    </submittedName>
</protein>
<dbReference type="AlphaFoldDB" id="A0A162ZG17"/>
<dbReference type="InParanoid" id="A0A162ZG17"/>
<keyword evidence="1" id="KW-0472">Membrane</keyword>
<evidence type="ECO:0000313" key="2">
    <source>
        <dbReference type="EMBL" id="OAD66531.1"/>
    </source>
</evidence>
<dbReference type="EMBL" id="KV441002">
    <property type="protein sequence ID" value="OAD66531.1"/>
    <property type="molecule type" value="Genomic_DNA"/>
</dbReference>
<evidence type="ECO:0000313" key="3">
    <source>
        <dbReference type="Proteomes" id="UP000077315"/>
    </source>
</evidence>
<keyword evidence="1" id="KW-1133">Transmembrane helix</keyword>
<feature type="transmembrane region" description="Helical" evidence="1">
    <location>
        <begin position="317"/>
        <end position="337"/>
    </location>
</feature>
<keyword evidence="1" id="KW-0812">Transmembrane</keyword>